<dbReference type="Proteomes" id="UP000029227">
    <property type="component" value="Unassembled WGS sequence"/>
</dbReference>
<protein>
    <submittedName>
        <fullName evidence="1">Uncharacterized protein</fullName>
    </submittedName>
</protein>
<sequence>MQELKYLQGYPANLTAQVQNLIKEDKLKKFLLKNTRIVTIFNQKSAL</sequence>
<gene>
    <name evidence="1" type="ORF">JCM19237_6103</name>
</gene>
<dbReference type="AlphaFoldDB" id="A0A090QJ92"/>
<reference evidence="1 2" key="1">
    <citation type="journal article" date="2014" name="Genome Announc.">
        <title>Draft Genome Sequences of Two Vibrionaceae Species, Vibrio ponticus C121 and Photobacterium aphoticum C119, Isolated as Coral Reef Microbiota.</title>
        <authorList>
            <person name="Al-saari N."/>
            <person name="Meirelles P.M."/>
            <person name="Mino S."/>
            <person name="Suda W."/>
            <person name="Oshima K."/>
            <person name="Hattori M."/>
            <person name="Ohkuma M."/>
            <person name="Thompson F.L."/>
            <person name="Gomez-Gil B."/>
            <person name="Sawabe T."/>
            <person name="Sawabe T."/>
        </authorList>
    </citation>
    <scope>NUCLEOTIDE SEQUENCE [LARGE SCALE GENOMIC DNA]</scope>
    <source>
        <strain evidence="1 2">JCM 19237</strain>
    </source>
</reference>
<organism evidence="1 2">
    <name type="scientific">Photobacterium aphoticum</name>
    <dbReference type="NCBI Taxonomy" id="754436"/>
    <lineage>
        <taxon>Bacteria</taxon>
        <taxon>Pseudomonadati</taxon>
        <taxon>Pseudomonadota</taxon>
        <taxon>Gammaproteobacteria</taxon>
        <taxon>Vibrionales</taxon>
        <taxon>Vibrionaceae</taxon>
        <taxon>Photobacterium</taxon>
    </lineage>
</organism>
<evidence type="ECO:0000313" key="2">
    <source>
        <dbReference type="Proteomes" id="UP000029227"/>
    </source>
</evidence>
<name>A0A090QJ92_9GAMM</name>
<dbReference type="EMBL" id="BBMN01000001">
    <property type="protein sequence ID" value="GAL03210.1"/>
    <property type="molecule type" value="Genomic_DNA"/>
</dbReference>
<dbReference type="STRING" id="754436.JCM19237_6103"/>
<proteinExistence type="predicted"/>
<accession>A0A090QJ92</accession>
<evidence type="ECO:0000313" key="1">
    <source>
        <dbReference type="EMBL" id="GAL03210.1"/>
    </source>
</evidence>
<comment type="caution">
    <text evidence="1">The sequence shown here is derived from an EMBL/GenBank/DDBJ whole genome shotgun (WGS) entry which is preliminary data.</text>
</comment>